<evidence type="ECO:0000313" key="6">
    <source>
        <dbReference type="EMBL" id="AKA67631.1"/>
    </source>
</evidence>
<dbReference type="Gene3D" id="1.10.1660.10">
    <property type="match status" value="1"/>
</dbReference>
<dbReference type="SUPFAM" id="SSF55136">
    <property type="entry name" value="Probable bacterial effector-binding domain"/>
    <property type="match status" value="1"/>
</dbReference>
<evidence type="ECO:0000313" key="7">
    <source>
        <dbReference type="Proteomes" id="UP000033115"/>
    </source>
</evidence>
<evidence type="ECO:0000256" key="2">
    <source>
        <dbReference type="ARBA" id="ARBA00023015"/>
    </source>
</evidence>
<dbReference type="InterPro" id="IPR029442">
    <property type="entry name" value="GyrI-like"/>
</dbReference>
<dbReference type="Pfam" id="PF13411">
    <property type="entry name" value="MerR_1"/>
    <property type="match status" value="1"/>
</dbReference>
<evidence type="ECO:0000256" key="4">
    <source>
        <dbReference type="ARBA" id="ARBA00023163"/>
    </source>
</evidence>
<keyword evidence="1" id="KW-0678">Repressor</keyword>
<dbReference type="RefSeq" id="WP_046065933.1">
    <property type="nucleotide sequence ID" value="NZ_CP009933.1"/>
</dbReference>
<dbReference type="PANTHER" id="PTHR30204">
    <property type="entry name" value="REDOX-CYCLING DRUG-SENSING TRANSCRIPTIONAL ACTIVATOR SOXR"/>
    <property type="match status" value="1"/>
</dbReference>
<keyword evidence="7" id="KW-1185">Reference proteome</keyword>
<sequence length="278" mass="32914">MDKNKKLYQIGEVSKICNIPIKTLRYYDEIKLLIPRKIDPDSNYRYYSNDQLVLVLVIKHFKEAGFSLKEIKVLLGREDLEHNTKKVNEKCIEIDNKINDLKMLKTKLQFFIKESKKEKKKNEDFKIEIKKIPISYVAYLRNKGPFTIEDFTVRYCRLISLVERNNFHIIKNAMAVYYDDCIDFEEKEKEVYDIEVCIAVSEEKEIDGLVRKFGGFKAVTAVHYGSYDNMIDSYKKLYKYIYENGYEICGEPVDNYLVDIMNTSDEENYVTELIIPIK</sequence>
<dbReference type="SUPFAM" id="SSF46955">
    <property type="entry name" value="Putative DNA-binding domain"/>
    <property type="match status" value="1"/>
</dbReference>
<dbReference type="InterPro" id="IPR011256">
    <property type="entry name" value="Reg_factor_effector_dom_sf"/>
</dbReference>
<protein>
    <submittedName>
        <fullName evidence="6">Transcriptional regulator, MerR family</fullName>
    </submittedName>
</protein>
<gene>
    <name evidence="6" type="ORF">CSCA_0506</name>
</gene>
<dbReference type="Proteomes" id="UP000033115">
    <property type="component" value="Chromosome"/>
</dbReference>
<reference evidence="6 7" key="1">
    <citation type="journal article" date="2015" name="J. Biotechnol.">
        <title>Complete genome sequence of a malodorant-producing acetogen, Clostridium scatologenes ATCC 25775(T).</title>
        <authorList>
            <person name="Zhu Z."/>
            <person name="Guo T."/>
            <person name="Zheng H."/>
            <person name="Song T."/>
            <person name="Ouyang P."/>
            <person name="Xie J."/>
        </authorList>
    </citation>
    <scope>NUCLEOTIDE SEQUENCE [LARGE SCALE GENOMIC DNA]</scope>
    <source>
        <strain evidence="6 7">ATCC 25775</strain>
    </source>
</reference>
<accession>A0A0E3GPY5</accession>
<proteinExistence type="predicted"/>
<evidence type="ECO:0000259" key="5">
    <source>
        <dbReference type="PROSITE" id="PS50937"/>
    </source>
</evidence>
<feature type="domain" description="HTH merR-type" evidence="5">
    <location>
        <begin position="7"/>
        <end position="77"/>
    </location>
</feature>
<dbReference type="STRING" id="1548.CSCA_0506"/>
<dbReference type="PROSITE" id="PS50937">
    <property type="entry name" value="HTH_MERR_2"/>
    <property type="match status" value="1"/>
</dbReference>
<keyword evidence="4" id="KW-0804">Transcription</keyword>
<dbReference type="EMBL" id="CP009933">
    <property type="protein sequence ID" value="AKA67631.1"/>
    <property type="molecule type" value="Genomic_DNA"/>
</dbReference>
<dbReference type="InterPro" id="IPR009061">
    <property type="entry name" value="DNA-bd_dom_put_sf"/>
</dbReference>
<dbReference type="SMART" id="SM00871">
    <property type="entry name" value="AraC_E_bind"/>
    <property type="match status" value="1"/>
</dbReference>
<evidence type="ECO:0000256" key="1">
    <source>
        <dbReference type="ARBA" id="ARBA00022491"/>
    </source>
</evidence>
<dbReference type="GO" id="GO:0003700">
    <property type="term" value="F:DNA-binding transcription factor activity"/>
    <property type="evidence" value="ECO:0007669"/>
    <property type="project" value="InterPro"/>
</dbReference>
<dbReference type="Pfam" id="PF06445">
    <property type="entry name" value="GyrI-like"/>
    <property type="match status" value="1"/>
</dbReference>
<dbReference type="GO" id="GO:0003677">
    <property type="term" value="F:DNA binding"/>
    <property type="evidence" value="ECO:0007669"/>
    <property type="project" value="UniProtKB-KW"/>
</dbReference>
<organism evidence="6 7">
    <name type="scientific">Clostridium scatologenes</name>
    <dbReference type="NCBI Taxonomy" id="1548"/>
    <lineage>
        <taxon>Bacteria</taxon>
        <taxon>Bacillati</taxon>
        <taxon>Bacillota</taxon>
        <taxon>Clostridia</taxon>
        <taxon>Eubacteriales</taxon>
        <taxon>Clostridiaceae</taxon>
        <taxon>Clostridium</taxon>
    </lineage>
</organism>
<keyword evidence="3" id="KW-0238">DNA-binding</keyword>
<dbReference type="InterPro" id="IPR047057">
    <property type="entry name" value="MerR_fam"/>
</dbReference>
<dbReference type="HOGENOM" id="CLU_065103_2_1_9"/>
<keyword evidence="2" id="KW-0805">Transcription regulation</keyword>
<dbReference type="PANTHER" id="PTHR30204:SF69">
    <property type="entry name" value="MERR-FAMILY TRANSCRIPTIONAL REGULATOR"/>
    <property type="match status" value="1"/>
</dbReference>
<dbReference type="AlphaFoldDB" id="A0A0E3GPY5"/>
<evidence type="ECO:0000256" key="3">
    <source>
        <dbReference type="ARBA" id="ARBA00023125"/>
    </source>
</evidence>
<dbReference type="CDD" id="cd01107">
    <property type="entry name" value="HTH_BmrR"/>
    <property type="match status" value="1"/>
</dbReference>
<dbReference type="KEGG" id="csq:CSCA_0506"/>
<dbReference type="InterPro" id="IPR000551">
    <property type="entry name" value="MerR-type_HTH_dom"/>
</dbReference>
<dbReference type="SMART" id="SM00422">
    <property type="entry name" value="HTH_MERR"/>
    <property type="match status" value="1"/>
</dbReference>
<dbReference type="InterPro" id="IPR010499">
    <property type="entry name" value="AraC_E-bd"/>
</dbReference>
<dbReference type="Gene3D" id="3.20.80.10">
    <property type="entry name" value="Regulatory factor, effector binding domain"/>
    <property type="match status" value="1"/>
</dbReference>
<name>A0A0E3GPY5_CLOSL</name>